<organism evidence="2 3">
    <name type="scientific">Saccharothrix tamanrassetensis</name>
    <dbReference type="NCBI Taxonomy" id="1051531"/>
    <lineage>
        <taxon>Bacteria</taxon>
        <taxon>Bacillati</taxon>
        <taxon>Actinomycetota</taxon>
        <taxon>Actinomycetes</taxon>
        <taxon>Pseudonocardiales</taxon>
        <taxon>Pseudonocardiaceae</taxon>
        <taxon>Saccharothrix</taxon>
    </lineage>
</organism>
<dbReference type="Proteomes" id="UP000547510">
    <property type="component" value="Unassembled WGS sequence"/>
</dbReference>
<dbReference type="AlphaFoldDB" id="A0A841CLQ5"/>
<reference evidence="2 3" key="1">
    <citation type="submission" date="2020-08" db="EMBL/GenBank/DDBJ databases">
        <title>Genomic Encyclopedia of Type Strains, Phase III (KMG-III): the genomes of soil and plant-associated and newly described type strains.</title>
        <authorList>
            <person name="Whitman W."/>
        </authorList>
    </citation>
    <scope>NUCLEOTIDE SEQUENCE [LARGE SCALE GENOMIC DNA]</scope>
    <source>
        <strain evidence="2 3">CECT 8640</strain>
    </source>
</reference>
<accession>A0A841CLQ5</accession>
<proteinExistence type="predicted"/>
<evidence type="ECO:0000313" key="3">
    <source>
        <dbReference type="Proteomes" id="UP000547510"/>
    </source>
</evidence>
<feature type="compositionally biased region" description="Polar residues" evidence="1">
    <location>
        <begin position="1"/>
        <end position="16"/>
    </location>
</feature>
<keyword evidence="3" id="KW-1185">Reference proteome</keyword>
<sequence length="44" mass="4729">MSDPGSTSTVDRTPTETFDAITDVTGEGRPDKRSGLPDRHPART</sequence>
<feature type="region of interest" description="Disordered" evidence="1">
    <location>
        <begin position="1"/>
        <end position="44"/>
    </location>
</feature>
<dbReference type="RefSeq" id="WP_281391615.1">
    <property type="nucleotide sequence ID" value="NZ_JACHJN010000005.1"/>
</dbReference>
<name>A0A841CLQ5_9PSEU</name>
<evidence type="ECO:0000313" key="2">
    <source>
        <dbReference type="EMBL" id="MBB5957027.1"/>
    </source>
</evidence>
<gene>
    <name evidence="2" type="ORF">FHS29_003620</name>
</gene>
<evidence type="ECO:0000256" key="1">
    <source>
        <dbReference type="SAM" id="MobiDB-lite"/>
    </source>
</evidence>
<comment type="caution">
    <text evidence="2">The sequence shown here is derived from an EMBL/GenBank/DDBJ whole genome shotgun (WGS) entry which is preliminary data.</text>
</comment>
<feature type="compositionally biased region" description="Basic and acidic residues" evidence="1">
    <location>
        <begin position="26"/>
        <end position="44"/>
    </location>
</feature>
<dbReference type="EMBL" id="JACHJN010000005">
    <property type="protein sequence ID" value="MBB5957027.1"/>
    <property type="molecule type" value="Genomic_DNA"/>
</dbReference>
<protein>
    <submittedName>
        <fullName evidence="2">Uncharacterized protein</fullName>
    </submittedName>
</protein>